<protein>
    <submittedName>
        <fullName evidence="2">Uncharacterized protein</fullName>
    </submittedName>
</protein>
<evidence type="ECO:0000313" key="3">
    <source>
        <dbReference type="Proteomes" id="UP001174936"/>
    </source>
</evidence>
<accession>A0AA40CKB5</accession>
<gene>
    <name evidence="2" type="ORF">B0T16DRAFT_421020</name>
</gene>
<organism evidence="2 3">
    <name type="scientific">Cercophora newfieldiana</name>
    <dbReference type="NCBI Taxonomy" id="92897"/>
    <lineage>
        <taxon>Eukaryota</taxon>
        <taxon>Fungi</taxon>
        <taxon>Dikarya</taxon>
        <taxon>Ascomycota</taxon>
        <taxon>Pezizomycotina</taxon>
        <taxon>Sordariomycetes</taxon>
        <taxon>Sordariomycetidae</taxon>
        <taxon>Sordariales</taxon>
        <taxon>Lasiosphaeriaceae</taxon>
        <taxon>Cercophora</taxon>
    </lineage>
</organism>
<feature type="region of interest" description="Disordered" evidence="1">
    <location>
        <begin position="35"/>
        <end position="70"/>
    </location>
</feature>
<feature type="compositionally biased region" description="Polar residues" evidence="1">
    <location>
        <begin position="61"/>
        <end position="70"/>
    </location>
</feature>
<sequence length="70" mass="8203">MRNREMIDEVNRTLEAFDKSLGRLETINTSLHKQVEQGYKQRDSVRAATSHYAATRHAHHTQNNLKVDRK</sequence>
<reference evidence="2" key="1">
    <citation type="submission" date="2023-06" db="EMBL/GenBank/DDBJ databases">
        <title>Genome-scale phylogeny and comparative genomics of the fungal order Sordariales.</title>
        <authorList>
            <consortium name="Lawrence Berkeley National Laboratory"/>
            <person name="Hensen N."/>
            <person name="Bonometti L."/>
            <person name="Westerberg I."/>
            <person name="Brannstrom I.O."/>
            <person name="Guillou S."/>
            <person name="Cros-Aarteil S."/>
            <person name="Calhoun S."/>
            <person name="Haridas S."/>
            <person name="Kuo A."/>
            <person name="Mondo S."/>
            <person name="Pangilinan J."/>
            <person name="Riley R."/>
            <person name="Labutti K."/>
            <person name="Andreopoulos B."/>
            <person name="Lipzen A."/>
            <person name="Chen C."/>
            <person name="Yanf M."/>
            <person name="Daum C."/>
            <person name="Ng V."/>
            <person name="Clum A."/>
            <person name="Steindorff A."/>
            <person name="Ohm R."/>
            <person name="Martin F."/>
            <person name="Silar P."/>
            <person name="Natvig D."/>
            <person name="Lalanne C."/>
            <person name="Gautier V."/>
            <person name="Ament-Velasquez S.L."/>
            <person name="Kruys A."/>
            <person name="Hutchinson M.I."/>
            <person name="Powell A.J."/>
            <person name="Barry K."/>
            <person name="Miller A.N."/>
            <person name="Grigoriev I.V."/>
            <person name="Debuchy R."/>
            <person name="Gladieux P."/>
            <person name="Thoren M.H."/>
            <person name="Johannesson H."/>
        </authorList>
    </citation>
    <scope>NUCLEOTIDE SEQUENCE</scope>
    <source>
        <strain evidence="2">SMH2532-1</strain>
    </source>
</reference>
<name>A0AA40CKB5_9PEZI</name>
<dbReference type="Proteomes" id="UP001174936">
    <property type="component" value="Unassembled WGS sequence"/>
</dbReference>
<comment type="caution">
    <text evidence="2">The sequence shown here is derived from an EMBL/GenBank/DDBJ whole genome shotgun (WGS) entry which is preliminary data.</text>
</comment>
<dbReference type="AlphaFoldDB" id="A0AA40CKB5"/>
<keyword evidence="3" id="KW-1185">Reference proteome</keyword>
<evidence type="ECO:0000256" key="1">
    <source>
        <dbReference type="SAM" id="MobiDB-lite"/>
    </source>
</evidence>
<feature type="compositionally biased region" description="Basic and acidic residues" evidence="1">
    <location>
        <begin position="35"/>
        <end position="45"/>
    </location>
</feature>
<proteinExistence type="predicted"/>
<evidence type="ECO:0000313" key="2">
    <source>
        <dbReference type="EMBL" id="KAK0642096.1"/>
    </source>
</evidence>
<dbReference type="EMBL" id="JAULSV010000006">
    <property type="protein sequence ID" value="KAK0642096.1"/>
    <property type="molecule type" value="Genomic_DNA"/>
</dbReference>